<feature type="domain" description="High potential iron-sulfur proteins family profile" evidence="9">
    <location>
        <begin position="28"/>
        <end position="106"/>
    </location>
</feature>
<dbReference type="GeneID" id="43166435"/>
<organism evidence="10 11">
    <name type="scientific">Duganella zoogloeoides</name>
    <dbReference type="NCBI Taxonomy" id="75659"/>
    <lineage>
        <taxon>Bacteria</taxon>
        <taxon>Pseudomonadati</taxon>
        <taxon>Pseudomonadota</taxon>
        <taxon>Betaproteobacteria</taxon>
        <taxon>Burkholderiales</taxon>
        <taxon>Oxalobacteraceae</taxon>
        <taxon>Telluria group</taxon>
        <taxon>Duganella</taxon>
    </lineage>
</organism>
<dbReference type="Pfam" id="PF01355">
    <property type="entry name" value="HIPIP"/>
    <property type="match status" value="1"/>
</dbReference>
<dbReference type="RefSeq" id="WP_019924930.1">
    <property type="nucleotide sequence ID" value="NZ_CP140152.1"/>
</dbReference>
<evidence type="ECO:0000256" key="6">
    <source>
        <dbReference type="ARBA" id="ARBA00023014"/>
    </source>
</evidence>
<evidence type="ECO:0000256" key="5">
    <source>
        <dbReference type="ARBA" id="ARBA00023004"/>
    </source>
</evidence>
<accession>A0ABZ0XZB1</accession>
<comment type="similarity">
    <text evidence="7">Belongs to the high-potential iron-sulfur protein (HiPIP) family.</text>
</comment>
<protein>
    <recommendedName>
        <fullName evidence="7">High-potential iron-sulfur protein</fullName>
        <shortName evidence="7">HiPIP</shortName>
    </recommendedName>
</protein>
<reference evidence="10 11" key="1">
    <citation type="submission" date="2023-11" db="EMBL/GenBank/DDBJ databases">
        <title>MicrobeMod: A computational toolkit for identifying prokaryotic methylation and restriction-modification with nanopore sequencing.</title>
        <authorList>
            <person name="Crits-Christoph A."/>
            <person name="Kang S.C."/>
            <person name="Lee H."/>
            <person name="Ostrov N."/>
        </authorList>
    </citation>
    <scope>NUCLEOTIDE SEQUENCE [LARGE SCALE GENOMIC DNA]</scope>
    <source>
        <strain evidence="10 11">ATCC 25935</strain>
    </source>
</reference>
<evidence type="ECO:0000256" key="1">
    <source>
        <dbReference type="ARBA" id="ARBA00022448"/>
    </source>
</evidence>
<sequence length="106" mass="11361">MQSPPRRHFICQLLAVGGMGATALAGAQTSAPKVDEDSDQAKALGYRHDTTKVDGKKYPQHVPAQRCDNCSFFQGKKGDPWAGCAMFGRKQIAAPGWCVAWAKAPA</sequence>
<keyword evidence="2 7" id="KW-0004">4Fe-4S</keyword>
<keyword evidence="6 7" id="KW-0411">Iron-sulfur</keyword>
<gene>
    <name evidence="10" type="ORF">SR858_01905</name>
</gene>
<keyword evidence="8" id="KW-0732">Signal</keyword>
<proteinExistence type="inferred from homology"/>
<evidence type="ECO:0000256" key="3">
    <source>
        <dbReference type="ARBA" id="ARBA00022723"/>
    </source>
</evidence>
<comment type="subunit">
    <text evidence="7">Homodimer.</text>
</comment>
<keyword evidence="3 7" id="KW-0479">Metal-binding</keyword>
<comment type="function">
    <text evidence="7">Specific class of high-redox-potential 4Fe-4S ferredoxins. Functions in anaerobic electron transport in most purple and in some other photosynthetic bacteria and in at least one genus (Paracoccus) of halophilic, denitrifying bacteria.</text>
</comment>
<evidence type="ECO:0000313" key="10">
    <source>
        <dbReference type="EMBL" id="WQH05112.1"/>
    </source>
</evidence>
<dbReference type="EMBL" id="CP140152">
    <property type="protein sequence ID" value="WQH05112.1"/>
    <property type="molecule type" value="Genomic_DNA"/>
</dbReference>
<name>A0ABZ0XZB1_9BURK</name>
<keyword evidence="4 7" id="KW-0249">Electron transport</keyword>
<dbReference type="Proteomes" id="UP001326110">
    <property type="component" value="Chromosome"/>
</dbReference>
<evidence type="ECO:0000313" key="11">
    <source>
        <dbReference type="Proteomes" id="UP001326110"/>
    </source>
</evidence>
<dbReference type="SUPFAM" id="SSF57652">
    <property type="entry name" value="HIPIP (high potential iron protein)"/>
    <property type="match status" value="1"/>
</dbReference>
<dbReference type="InterPro" id="IPR000170">
    <property type="entry name" value="High_potential_FeS_prot"/>
</dbReference>
<evidence type="ECO:0000256" key="7">
    <source>
        <dbReference type="RuleBase" id="RU000620"/>
    </source>
</evidence>
<dbReference type="InterPro" id="IPR036369">
    <property type="entry name" value="HIPIP_sf"/>
</dbReference>
<feature type="signal peptide" evidence="8">
    <location>
        <begin position="1"/>
        <end position="27"/>
    </location>
</feature>
<evidence type="ECO:0000256" key="8">
    <source>
        <dbReference type="SAM" id="SignalP"/>
    </source>
</evidence>
<dbReference type="PROSITE" id="PS51373">
    <property type="entry name" value="HIPIP"/>
    <property type="match status" value="1"/>
</dbReference>
<dbReference type="Gene3D" id="4.10.490.10">
    <property type="entry name" value="High potential iron-sulphur protein"/>
    <property type="match status" value="1"/>
</dbReference>
<keyword evidence="11" id="KW-1185">Reference proteome</keyword>
<keyword evidence="1 7" id="KW-0813">Transport</keyword>
<feature type="chain" id="PRO_5046056140" description="High-potential iron-sulfur protein" evidence="8">
    <location>
        <begin position="28"/>
        <end position="106"/>
    </location>
</feature>
<keyword evidence="5 7" id="KW-0408">Iron</keyword>
<evidence type="ECO:0000256" key="2">
    <source>
        <dbReference type="ARBA" id="ARBA00022485"/>
    </source>
</evidence>
<evidence type="ECO:0000256" key="4">
    <source>
        <dbReference type="ARBA" id="ARBA00022982"/>
    </source>
</evidence>
<evidence type="ECO:0000259" key="9">
    <source>
        <dbReference type="PROSITE" id="PS51373"/>
    </source>
</evidence>